<evidence type="ECO:0000256" key="4">
    <source>
        <dbReference type="ARBA" id="ARBA00022679"/>
    </source>
</evidence>
<dbReference type="EC" id="2.7.7.6" evidence="2"/>
<dbReference type="Gene3D" id="3.90.1800.10">
    <property type="entry name" value="RNA polymerase alpha subunit dimerisation domain"/>
    <property type="match status" value="1"/>
</dbReference>
<dbReference type="Pfam" id="PF04560">
    <property type="entry name" value="RNA_pol_Rpb2_7"/>
    <property type="match status" value="1"/>
</dbReference>
<dbReference type="SUPFAM" id="SSF64484">
    <property type="entry name" value="beta and beta-prime subunits of DNA dependent RNA-polymerase"/>
    <property type="match status" value="1"/>
</dbReference>
<comment type="caution">
    <text evidence="9">The sequence shown here is derived from an EMBL/GenBank/DDBJ whole genome shotgun (WGS) entry which is preliminary data.</text>
</comment>
<feature type="domain" description="RNA polymerase Rpb2" evidence="8">
    <location>
        <begin position="104"/>
        <end position="186"/>
    </location>
</feature>
<evidence type="ECO:0000256" key="1">
    <source>
        <dbReference type="ARBA" id="ARBA00006835"/>
    </source>
</evidence>
<evidence type="ECO:0000313" key="10">
    <source>
        <dbReference type="Proteomes" id="UP000824890"/>
    </source>
</evidence>
<dbReference type="Gene3D" id="2.40.270.10">
    <property type="entry name" value="DNA-directed RNA polymerase, subunit 2, domain 6"/>
    <property type="match status" value="1"/>
</dbReference>
<dbReference type="InterPro" id="IPR007120">
    <property type="entry name" value="DNA-dir_RNAP_su2_dom"/>
</dbReference>
<keyword evidence="10" id="KW-1185">Reference proteome</keyword>
<accession>A0ABQ8EPG6</accession>
<dbReference type="Proteomes" id="UP000824890">
    <property type="component" value="Unassembled WGS sequence"/>
</dbReference>
<evidence type="ECO:0000256" key="2">
    <source>
        <dbReference type="ARBA" id="ARBA00012418"/>
    </source>
</evidence>
<name>A0ABQ8EPG6_BRANA</name>
<dbReference type="EMBL" id="JAGKQM010000001">
    <property type="protein sequence ID" value="KAH0943464.1"/>
    <property type="molecule type" value="Genomic_DNA"/>
</dbReference>
<keyword evidence="4" id="KW-0808">Transferase</keyword>
<keyword evidence="3" id="KW-0240">DNA-directed RNA polymerase</keyword>
<dbReference type="PANTHER" id="PTHR20856">
    <property type="entry name" value="DNA-DIRECTED RNA POLYMERASE I SUBUNIT 2"/>
    <property type="match status" value="1"/>
</dbReference>
<dbReference type="InterPro" id="IPR037033">
    <property type="entry name" value="DNA-dir_RNAP_su2_hyb_sf"/>
</dbReference>
<organism evidence="9 10">
    <name type="scientific">Brassica napus</name>
    <name type="common">Rape</name>
    <dbReference type="NCBI Taxonomy" id="3708"/>
    <lineage>
        <taxon>Eukaryota</taxon>
        <taxon>Viridiplantae</taxon>
        <taxon>Streptophyta</taxon>
        <taxon>Embryophyta</taxon>
        <taxon>Tracheophyta</taxon>
        <taxon>Spermatophyta</taxon>
        <taxon>Magnoliopsida</taxon>
        <taxon>eudicotyledons</taxon>
        <taxon>Gunneridae</taxon>
        <taxon>Pentapetalae</taxon>
        <taxon>rosids</taxon>
        <taxon>malvids</taxon>
        <taxon>Brassicales</taxon>
        <taxon>Brassicaceae</taxon>
        <taxon>Brassiceae</taxon>
        <taxon>Brassica</taxon>
    </lineage>
</organism>
<protein>
    <recommendedName>
        <fullName evidence="2">DNA-directed RNA polymerase</fullName>
        <ecNumber evidence="2">2.7.7.6</ecNumber>
    </recommendedName>
</protein>
<evidence type="ECO:0000256" key="6">
    <source>
        <dbReference type="ARBA" id="ARBA00023163"/>
    </source>
</evidence>
<dbReference type="InterPro" id="IPR007641">
    <property type="entry name" value="RNA_pol_Rpb2_7"/>
</dbReference>
<gene>
    <name evidence="9" type="ORF">HID58_003101</name>
</gene>
<reference evidence="9 10" key="1">
    <citation type="submission" date="2021-05" db="EMBL/GenBank/DDBJ databases">
        <title>Genome Assembly of Synthetic Allotetraploid Brassica napus Reveals Homoeologous Exchanges between Subgenomes.</title>
        <authorList>
            <person name="Davis J.T."/>
        </authorList>
    </citation>
    <scope>NUCLEOTIDE SEQUENCE [LARGE SCALE GENOMIC DNA]</scope>
    <source>
        <strain evidence="10">cv. Da-Ae</strain>
        <tissue evidence="9">Seedling</tissue>
    </source>
</reference>
<feature type="domain" description="DNA-directed RNA polymerase subunit 2 hybrid-binding" evidence="7">
    <location>
        <begin position="67"/>
        <end position="102"/>
    </location>
</feature>
<evidence type="ECO:0000256" key="3">
    <source>
        <dbReference type="ARBA" id="ARBA00022478"/>
    </source>
</evidence>
<proteinExistence type="inferred from homology"/>
<keyword evidence="5" id="KW-0548">Nucleotidyltransferase</keyword>
<evidence type="ECO:0000313" key="9">
    <source>
        <dbReference type="EMBL" id="KAH0943464.1"/>
    </source>
</evidence>
<comment type="similarity">
    <text evidence="1">Belongs to the RNA polymerase beta chain family.</text>
</comment>
<feature type="non-terminal residue" evidence="9">
    <location>
        <position position="199"/>
    </location>
</feature>
<evidence type="ECO:0000256" key="5">
    <source>
        <dbReference type="ARBA" id="ARBA00022695"/>
    </source>
</evidence>
<sequence>MTEMDIDEIEAATEIDLYDIYRRAFSPKIVFESFGELLVESSFDPTQNKDHEWRYATVKFREAHFRYRWWQALNHMAEDKVKFRNTGPVHPLTRQPVTDRNRFGGIKFGEIERDCLIAHGASANMHERLFSLKNRNVIERAASSGRRIRGPYCRLCESSDYVVMVNVPYGAKLLYQELFSMGINYSQLRYHALLIVPVS</sequence>
<dbReference type="InterPro" id="IPR015712">
    <property type="entry name" value="DNA-dir_RNA_pol_su2"/>
</dbReference>
<evidence type="ECO:0000259" key="8">
    <source>
        <dbReference type="Pfam" id="PF04560"/>
    </source>
</evidence>
<evidence type="ECO:0000259" key="7">
    <source>
        <dbReference type="Pfam" id="PF00562"/>
    </source>
</evidence>
<keyword evidence="6" id="KW-0804">Transcription</keyword>
<dbReference type="Pfam" id="PF00562">
    <property type="entry name" value="RNA_pol_Rpb2_6"/>
    <property type="match status" value="1"/>
</dbReference>